<dbReference type="AlphaFoldDB" id="A0AAE3ZB35"/>
<protein>
    <submittedName>
        <fullName evidence="3">Uncharacterized protein</fullName>
    </submittedName>
</protein>
<dbReference type="Proteomes" id="UP001180845">
    <property type="component" value="Unassembled WGS sequence"/>
</dbReference>
<feature type="region of interest" description="Disordered" evidence="1">
    <location>
        <begin position="287"/>
        <end position="314"/>
    </location>
</feature>
<feature type="compositionally biased region" description="Polar residues" evidence="1">
    <location>
        <begin position="1"/>
        <end position="15"/>
    </location>
</feature>
<keyword evidence="2" id="KW-0812">Transmembrane</keyword>
<name>A0AAE3ZB35_9ACTN</name>
<organism evidence="3 4">
    <name type="scientific">Haloactinomyces albus</name>
    <dbReference type="NCBI Taxonomy" id="1352928"/>
    <lineage>
        <taxon>Bacteria</taxon>
        <taxon>Bacillati</taxon>
        <taxon>Actinomycetota</taxon>
        <taxon>Actinomycetes</taxon>
        <taxon>Actinopolysporales</taxon>
        <taxon>Actinopolysporaceae</taxon>
        <taxon>Haloactinomyces</taxon>
    </lineage>
</organism>
<gene>
    <name evidence="3" type="ORF">JOF55_001822</name>
</gene>
<reference evidence="3" key="1">
    <citation type="submission" date="2023-07" db="EMBL/GenBank/DDBJ databases">
        <title>Sequencing the genomes of 1000 actinobacteria strains.</title>
        <authorList>
            <person name="Klenk H.-P."/>
        </authorList>
    </citation>
    <scope>NUCLEOTIDE SEQUENCE</scope>
    <source>
        <strain evidence="3">DSM 45977</strain>
    </source>
</reference>
<evidence type="ECO:0000256" key="2">
    <source>
        <dbReference type="SAM" id="Phobius"/>
    </source>
</evidence>
<evidence type="ECO:0000313" key="4">
    <source>
        <dbReference type="Proteomes" id="UP001180845"/>
    </source>
</evidence>
<evidence type="ECO:0000256" key="1">
    <source>
        <dbReference type="SAM" id="MobiDB-lite"/>
    </source>
</evidence>
<accession>A0AAE3ZB35</accession>
<comment type="caution">
    <text evidence="3">The sequence shown here is derived from an EMBL/GenBank/DDBJ whole genome shotgun (WGS) entry which is preliminary data.</text>
</comment>
<dbReference type="RefSeq" id="WP_310272453.1">
    <property type="nucleotide sequence ID" value="NZ_JAVDXW010000001.1"/>
</dbReference>
<keyword evidence="4" id="KW-1185">Reference proteome</keyword>
<dbReference type="EMBL" id="JAVDXW010000001">
    <property type="protein sequence ID" value="MDR7301641.1"/>
    <property type="molecule type" value="Genomic_DNA"/>
</dbReference>
<sequence>MSENLQQNPGNSSVPPTGAHRATSKKTGPGCGLALVIMFVVYVIAFGVTGGFGLDGDDARFYGDESDQYSRSGYYFGQPIPRFSNEDSRRLAQALSDSEKRYGLCFGWKLTDGSEDADEDYDTETGTLRPSGPDPRSSYDRGSSRGPNTPAGTCSRWAEVQVTVAYTEEDSESWSGVDLDVVGSDNFESYDLPDSSDFAELGIDAETFIDRPVATTGHAALALPLLMTENGTLEPKPVSPGNSAGKPEQPLPPADGGMSGLSTWIWLGVLGAVTVLGLVLGFRGVARQKSAPSTPPGPPPGPPTQGPPPRQGPG</sequence>
<proteinExistence type="predicted"/>
<keyword evidence="2" id="KW-0472">Membrane</keyword>
<evidence type="ECO:0000313" key="3">
    <source>
        <dbReference type="EMBL" id="MDR7301641.1"/>
    </source>
</evidence>
<feature type="transmembrane region" description="Helical" evidence="2">
    <location>
        <begin position="263"/>
        <end position="282"/>
    </location>
</feature>
<feature type="region of interest" description="Disordered" evidence="1">
    <location>
        <begin position="232"/>
        <end position="255"/>
    </location>
</feature>
<keyword evidence="2" id="KW-1133">Transmembrane helix</keyword>
<feature type="region of interest" description="Disordered" evidence="1">
    <location>
        <begin position="116"/>
        <end position="153"/>
    </location>
</feature>
<feature type="compositionally biased region" description="Pro residues" evidence="1">
    <location>
        <begin position="293"/>
        <end position="314"/>
    </location>
</feature>
<feature type="transmembrane region" description="Helical" evidence="2">
    <location>
        <begin position="31"/>
        <end position="54"/>
    </location>
</feature>
<feature type="region of interest" description="Disordered" evidence="1">
    <location>
        <begin position="1"/>
        <end position="25"/>
    </location>
</feature>